<dbReference type="InterPro" id="IPR011991">
    <property type="entry name" value="ArsR-like_HTH"/>
</dbReference>
<keyword evidence="2" id="KW-0238">DNA-binding</keyword>
<dbReference type="Gene3D" id="1.10.10.10">
    <property type="entry name" value="Winged helix-like DNA-binding domain superfamily/Winged helix DNA-binding domain"/>
    <property type="match status" value="1"/>
</dbReference>
<sequence length="111" mass="12130">MNVETAASQMEALGKPKRLDIYRALIRAGKEGLSVGALQDKLKIPGSTLSHHLKTLMIADLITQERQATTLICRANYTSVQQLVDYLVCECCIDASQDSDGCEIDASLTCR</sequence>
<evidence type="ECO:0000313" key="6">
    <source>
        <dbReference type="Proteomes" id="UP000034491"/>
    </source>
</evidence>
<dbReference type="RefSeq" id="WP_046507596.1">
    <property type="nucleotide sequence ID" value="NZ_LANI01000018.1"/>
</dbReference>
<evidence type="ECO:0000313" key="5">
    <source>
        <dbReference type="EMBL" id="KKJ76574.1"/>
    </source>
</evidence>
<feature type="domain" description="HTH arsR-type" evidence="4">
    <location>
        <begin position="1"/>
        <end position="95"/>
    </location>
</feature>
<dbReference type="Pfam" id="PF12840">
    <property type="entry name" value="HTH_20"/>
    <property type="match status" value="1"/>
</dbReference>
<protein>
    <submittedName>
        <fullName evidence="5">ArsR family transcriptional regulator</fullName>
    </submittedName>
</protein>
<name>A0A0M2R831_9PROT</name>
<dbReference type="NCBIfam" id="NF033788">
    <property type="entry name" value="HTH_metalloreg"/>
    <property type="match status" value="1"/>
</dbReference>
<dbReference type="Proteomes" id="UP000034491">
    <property type="component" value="Unassembled WGS sequence"/>
</dbReference>
<dbReference type="EMBL" id="LANI01000018">
    <property type="protein sequence ID" value="KKJ76574.1"/>
    <property type="molecule type" value="Genomic_DNA"/>
</dbReference>
<dbReference type="PANTHER" id="PTHR43132">
    <property type="entry name" value="ARSENICAL RESISTANCE OPERON REPRESSOR ARSR-RELATED"/>
    <property type="match status" value="1"/>
</dbReference>
<dbReference type="OrthoDB" id="9804742at2"/>
<dbReference type="GO" id="GO:0003677">
    <property type="term" value="F:DNA binding"/>
    <property type="evidence" value="ECO:0007669"/>
    <property type="project" value="UniProtKB-KW"/>
</dbReference>
<dbReference type="InterPro" id="IPR051011">
    <property type="entry name" value="Metal_resp_trans_reg"/>
</dbReference>
<dbReference type="InterPro" id="IPR001845">
    <property type="entry name" value="HTH_ArsR_DNA-bd_dom"/>
</dbReference>
<dbReference type="STRING" id="1549748.WH95_12260"/>
<evidence type="ECO:0000256" key="1">
    <source>
        <dbReference type="ARBA" id="ARBA00023015"/>
    </source>
</evidence>
<organism evidence="5 6">
    <name type="scientific">Kiloniella litopenaei</name>
    <dbReference type="NCBI Taxonomy" id="1549748"/>
    <lineage>
        <taxon>Bacteria</taxon>
        <taxon>Pseudomonadati</taxon>
        <taxon>Pseudomonadota</taxon>
        <taxon>Alphaproteobacteria</taxon>
        <taxon>Rhodospirillales</taxon>
        <taxon>Kiloniellaceae</taxon>
        <taxon>Kiloniella</taxon>
    </lineage>
</organism>
<dbReference type="InterPro" id="IPR036388">
    <property type="entry name" value="WH-like_DNA-bd_sf"/>
</dbReference>
<dbReference type="SMART" id="SM00418">
    <property type="entry name" value="HTH_ARSR"/>
    <property type="match status" value="1"/>
</dbReference>
<keyword evidence="6" id="KW-1185">Reference proteome</keyword>
<proteinExistence type="predicted"/>
<evidence type="ECO:0000259" key="4">
    <source>
        <dbReference type="PROSITE" id="PS50987"/>
    </source>
</evidence>
<dbReference type="PROSITE" id="PS50987">
    <property type="entry name" value="HTH_ARSR_2"/>
    <property type="match status" value="1"/>
</dbReference>
<accession>A0A0M2R831</accession>
<dbReference type="PATRIC" id="fig|1549748.8.peg.629"/>
<dbReference type="GO" id="GO:0003700">
    <property type="term" value="F:DNA-binding transcription factor activity"/>
    <property type="evidence" value="ECO:0007669"/>
    <property type="project" value="InterPro"/>
</dbReference>
<dbReference type="InterPro" id="IPR036390">
    <property type="entry name" value="WH_DNA-bd_sf"/>
</dbReference>
<dbReference type="SUPFAM" id="SSF46785">
    <property type="entry name" value="Winged helix' DNA-binding domain"/>
    <property type="match status" value="1"/>
</dbReference>
<keyword evidence="1" id="KW-0805">Transcription regulation</keyword>
<reference evidence="5 6" key="1">
    <citation type="submission" date="2015-03" db="EMBL/GenBank/DDBJ databases">
        <title>Genome sequence of Kiloniella sp. P1-1, isolated from the gut microflora of Pacific white shrimp, Penaeus vannamei.</title>
        <authorList>
            <person name="Shao Z."/>
            <person name="Wang L."/>
            <person name="Li X."/>
        </authorList>
    </citation>
    <scope>NUCLEOTIDE SEQUENCE [LARGE SCALE GENOMIC DNA]</scope>
    <source>
        <strain evidence="5 6">P1-1</strain>
    </source>
</reference>
<dbReference type="AlphaFoldDB" id="A0A0M2R831"/>
<comment type="caution">
    <text evidence="5">The sequence shown here is derived from an EMBL/GenBank/DDBJ whole genome shotgun (WGS) entry which is preliminary data.</text>
</comment>
<dbReference type="CDD" id="cd00090">
    <property type="entry name" value="HTH_ARSR"/>
    <property type="match status" value="1"/>
</dbReference>
<dbReference type="PANTHER" id="PTHR43132:SF2">
    <property type="entry name" value="ARSENICAL RESISTANCE OPERON REPRESSOR ARSR-RELATED"/>
    <property type="match status" value="1"/>
</dbReference>
<evidence type="ECO:0000256" key="2">
    <source>
        <dbReference type="ARBA" id="ARBA00023125"/>
    </source>
</evidence>
<gene>
    <name evidence="5" type="ORF">WH95_12260</name>
</gene>
<keyword evidence="3" id="KW-0804">Transcription</keyword>
<evidence type="ECO:0000256" key="3">
    <source>
        <dbReference type="ARBA" id="ARBA00023163"/>
    </source>
</evidence>